<name>A0A1S3C6S8_CUCME</name>
<dbReference type="PROSITE" id="PS50089">
    <property type="entry name" value="ZF_RING_2"/>
    <property type="match status" value="1"/>
</dbReference>
<evidence type="ECO:0000313" key="8">
    <source>
        <dbReference type="Proteomes" id="UP001652600"/>
    </source>
</evidence>
<dbReference type="GO" id="GO:0004842">
    <property type="term" value="F:ubiquitin-protein transferase activity"/>
    <property type="evidence" value="ECO:0007669"/>
    <property type="project" value="TreeGrafter"/>
</dbReference>
<dbReference type="FunFam" id="3.30.40.10:FF:000239">
    <property type="entry name" value="probable BOI-related E3 ubiquitin-protein ligase 2"/>
    <property type="match status" value="1"/>
</dbReference>
<evidence type="ECO:0000256" key="3">
    <source>
        <dbReference type="ARBA" id="ARBA00022833"/>
    </source>
</evidence>
<evidence type="ECO:0000313" key="9">
    <source>
        <dbReference type="RefSeq" id="XP_008457700.1"/>
    </source>
</evidence>
<feature type="coiled-coil region" evidence="5">
    <location>
        <begin position="148"/>
        <end position="186"/>
    </location>
</feature>
<keyword evidence="1" id="KW-0479">Metal-binding</keyword>
<evidence type="ECO:0000259" key="6">
    <source>
        <dbReference type="PROSITE" id="PS50089"/>
    </source>
</evidence>
<evidence type="ECO:0000313" key="7">
    <source>
        <dbReference type="EnsemblPlants" id="MELO3C020819.2.1"/>
    </source>
</evidence>
<dbReference type="OrthoDB" id="1711136at2759"/>
<dbReference type="eggNOG" id="KOG1100">
    <property type="taxonomic scope" value="Eukaryota"/>
</dbReference>
<feature type="domain" description="RING-type" evidence="6">
    <location>
        <begin position="226"/>
        <end position="261"/>
    </location>
</feature>
<proteinExistence type="predicted"/>
<dbReference type="RefSeq" id="XP_008457700.1">
    <property type="nucleotide sequence ID" value="XM_008459478.2"/>
</dbReference>
<dbReference type="GO" id="GO:0008270">
    <property type="term" value="F:zinc ion binding"/>
    <property type="evidence" value="ECO:0007669"/>
    <property type="project" value="UniProtKB-KW"/>
</dbReference>
<dbReference type="Pfam" id="PF13920">
    <property type="entry name" value="zf-C3HC4_3"/>
    <property type="match status" value="1"/>
</dbReference>
<keyword evidence="2 4" id="KW-0863">Zinc-finger</keyword>
<dbReference type="Proteomes" id="UP001652600">
    <property type="component" value="Chromosome 11"/>
</dbReference>
<dbReference type="InterPro" id="IPR001841">
    <property type="entry name" value="Znf_RING"/>
</dbReference>
<evidence type="ECO:0000256" key="4">
    <source>
        <dbReference type="PROSITE-ProRule" id="PRU00175"/>
    </source>
</evidence>
<dbReference type="PANTHER" id="PTHR42647">
    <property type="entry name" value="SBP (S-RIBONUCLEASE BINDING PROTEIN) FAMILY PROTEIN"/>
    <property type="match status" value="1"/>
</dbReference>
<dbReference type="GeneID" id="103497335"/>
<dbReference type="InterPro" id="IPR013083">
    <property type="entry name" value="Znf_RING/FYVE/PHD"/>
</dbReference>
<dbReference type="Gramene" id="MELO3C020819.2.1">
    <property type="protein sequence ID" value="MELO3C020819.2.1"/>
    <property type="gene ID" value="MELO3C020819.2"/>
</dbReference>
<gene>
    <name evidence="9" type="primary">LOC103497335</name>
    <name evidence="7" type="synonym">103497335</name>
</gene>
<reference evidence="9" key="2">
    <citation type="submission" date="2025-04" db="UniProtKB">
        <authorList>
            <consortium name="RefSeq"/>
        </authorList>
    </citation>
    <scope>IDENTIFICATION</scope>
</reference>
<dbReference type="KEGG" id="cmo:103497335"/>
<protein>
    <submittedName>
        <fullName evidence="9">Probable BOI-related E3 ubiquitin-protein ligase 3</fullName>
    </submittedName>
</protein>
<evidence type="ECO:0000256" key="2">
    <source>
        <dbReference type="ARBA" id="ARBA00022771"/>
    </source>
</evidence>
<dbReference type="InParanoid" id="A0A1S3C6S8"/>
<dbReference type="Gene3D" id="3.30.40.10">
    <property type="entry name" value="Zinc/RING finger domain, C3HC4 (zinc finger)"/>
    <property type="match status" value="1"/>
</dbReference>
<reference evidence="7" key="1">
    <citation type="submission" date="2023-03" db="UniProtKB">
        <authorList>
            <consortium name="EnsemblPlants"/>
        </authorList>
    </citation>
    <scope>IDENTIFICATION</scope>
</reference>
<dbReference type="EnsemblPlants" id="MELO3C020819.2.1">
    <property type="protein sequence ID" value="MELO3C020819.2.1"/>
    <property type="gene ID" value="MELO3C020819.2"/>
</dbReference>
<evidence type="ECO:0000256" key="5">
    <source>
        <dbReference type="SAM" id="Coils"/>
    </source>
</evidence>
<dbReference type="SMR" id="A0A1S3C6S8"/>
<keyword evidence="5" id="KW-0175">Coiled coil</keyword>
<accession>A0A1S3C6S8</accession>
<evidence type="ECO:0000256" key="1">
    <source>
        <dbReference type="ARBA" id="ARBA00022723"/>
    </source>
</evidence>
<keyword evidence="8" id="KW-1185">Reference proteome</keyword>
<keyword evidence="3" id="KW-0862">Zinc</keyword>
<dbReference type="AlphaFoldDB" id="A0A1S3C6S8"/>
<sequence length="273" mass="31402">MAIQLQLHSRDFGIHSTTAPPPPSSSSDHQFHQLCHLLNHHHLLLQPREDHHAAQISGNNNDHLLLLQQYCLTQSDLHQSLSSFVSEMPSDHIDRFIRLQSERFRLLLQQKINQQIGVLLNQIETRTRVLFQQKDEEIACANMRRIHLEQLLTRLQMENQERKKSVQENQAMVASLSRALNQIREKVSLCANDAESNNNNNNYRNGEDDAIDYGKTKKKKKKMMICKICNSRVSCVLLLPCRHLCSCKPCESTLDFCPVCNTTKKASIEAVIF</sequence>
<organism evidence="8 9">
    <name type="scientific">Cucumis melo</name>
    <name type="common">Muskmelon</name>
    <dbReference type="NCBI Taxonomy" id="3656"/>
    <lineage>
        <taxon>Eukaryota</taxon>
        <taxon>Viridiplantae</taxon>
        <taxon>Streptophyta</taxon>
        <taxon>Embryophyta</taxon>
        <taxon>Tracheophyta</taxon>
        <taxon>Spermatophyta</taxon>
        <taxon>Magnoliopsida</taxon>
        <taxon>eudicotyledons</taxon>
        <taxon>Gunneridae</taxon>
        <taxon>Pentapetalae</taxon>
        <taxon>rosids</taxon>
        <taxon>fabids</taxon>
        <taxon>Cucurbitales</taxon>
        <taxon>Cucurbitaceae</taxon>
        <taxon>Benincaseae</taxon>
        <taxon>Cucumis</taxon>
    </lineage>
</organism>
<dbReference type="PANTHER" id="PTHR42647:SF6">
    <property type="entry name" value="RING-TYPE DOMAIN-CONTAINING PROTEIN"/>
    <property type="match status" value="1"/>
</dbReference>